<dbReference type="InterPro" id="IPR020050">
    <property type="entry name" value="FO_synthase_su2"/>
</dbReference>
<dbReference type="InterPro" id="IPR034405">
    <property type="entry name" value="F420"/>
</dbReference>
<dbReference type="InterPro" id="IPR022431">
    <property type="entry name" value="Cyclic_DHFL_synthase_mqnC"/>
</dbReference>
<feature type="binding site" evidence="6">
    <location>
        <position position="74"/>
    </location>
    <ligand>
        <name>[4Fe-4S] cluster</name>
        <dbReference type="ChEBI" id="CHEBI:49883"/>
        <note>4Fe-4S-S-AdoMet</note>
    </ligand>
</feature>
<comment type="pathway">
    <text evidence="6">Quinol/quinone metabolism; menaquinone biosynthesis.</text>
</comment>
<sequence length="399" mass="43571">MTSSAVSTKIDTLLRHAADGGRISPEEALLLYTDAPLHALGEAADAARKRRYAGDSVNIATYIIDRNINYTNVCLTACKFCAFYRAPGHSEGWTHTDDEILRRCGEALDLGATQIMLQGGHSPALGIEWYERTFAAIKQAYPELTLHSLGASEVVHIGKVSKLDHAEVITRLHAAGLDSFAGAGAEILVQRPRTAIAPLKESGETWLSVMELAHGMGVESTATFMMGTGETNAERIEHLRMIRDVQDRTGGFRSFIPWTYQPENNHLKGRTQATSLEYLRMVALARLFFDNINHLQGSWLTTGKDIGQLTLHFGADDLGSVMLEENVVSSAGARHRSNRTELIELIRSAGRVPAQRDTLYKHLSVHADPADDPVDARVHSHFSSTALKLLPTGVPAAAS</sequence>
<evidence type="ECO:0000256" key="6">
    <source>
        <dbReference type="HAMAP-Rule" id="MF_00992"/>
    </source>
</evidence>
<protein>
    <recommendedName>
        <fullName evidence="6">Cyclic dehypoxanthine futalosine synthase</fullName>
        <shortName evidence="6">Cyclic DHFL synthase</shortName>
        <ecNumber evidence="6">1.21.98.1</ecNumber>
    </recommendedName>
    <alternativeName>
        <fullName evidence="6">Dehypoxanthine futalosine cyclase</fullName>
        <shortName evidence="6">DHFL cyclase</shortName>
    </alternativeName>
    <alternativeName>
        <fullName evidence="6">Menaquinone biosynthetic enzyme MqnC</fullName>
    </alternativeName>
</protein>
<dbReference type="InterPro" id="IPR058240">
    <property type="entry name" value="rSAM_sf"/>
</dbReference>
<reference evidence="9" key="1">
    <citation type="submission" date="2023-07" db="EMBL/GenBank/DDBJ databases">
        <title>30 novel species of actinomycetes from the DSMZ collection.</title>
        <authorList>
            <person name="Nouioui I."/>
        </authorList>
    </citation>
    <scope>NUCLEOTIDE SEQUENCE [LARGE SCALE GENOMIC DNA]</scope>
    <source>
        <strain evidence="9">DSM 44399</strain>
    </source>
</reference>
<keyword evidence="5 6" id="KW-0411">Iron-sulfur</keyword>
<dbReference type="PROSITE" id="PS51918">
    <property type="entry name" value="RADICAL_SAM"/>
    <property type="match status" value="1"/>
</dbReference>
<dbReference type="Pfam" id="PF04055">
    <property type="entry name" value="Radical_SAM"/>
    <property type="match status" value="1"/>
</dbReference>
<proteinExistence type="inferred from homology"/>
<comment type="caution">
    <text evidence="8">The sequence shown here is derived from an EMBL/GenBank/DDBJ whole genome shotgun (WGS) entry which is preliminary data.</text>
</comment>
<evidence type="ECO:0000256" key="5">
    <source>
        <dbReference type="ARBA" id="ARBA00023014"/>
    </source>
</evidence>
<comment type="function">
    <text evidence="6">Radical SAM enzyme that catalyzes the cyclization of dehypoxanthine futalosine (DHFL) into cyclic dehypoxanthine futalosine (CDHFL), a step in the biosynthesis of menaquinone (MK, vitamin K2).</text>
</comment>
<dbReference type="SFLD" id="SFLDG01064">
    <property type="entry name" value="F420__menaquinone_cofactor_bio"/>
    <property type="match status" value="1"/>
</dbReference>
<comment type="cofactor">
    <cofactor evidence="6">
        <name>[4Fe-4S] cluster</name>
        <dbReference type="ChEBI" id="CHEBI:49883"/>
    </cofactor>
    <text evidence="6">Binds 1 [4Fe-4S] cluster. The cluster is coordinated with 3 cysteines and an exchangeable S-adenosyl-L-methionine.</text>
</comment>
<dbReference type="Proteomes" id="UP001183176">
    <property type="component" value="Unassembled WGS sequence"/>
</dbReference>
<keyword evidence="6" id="KW-0474">Menaquinone biosynthesis</keyword>
<comment type="similarity">
    <text evidence="6">Belongs to the radical SAM superfamily. MqnC family.</text>
</comment>
<dbReference type="SFLD" id="SFLDF00343">
    <property type="entry name" value="aminofutalosine_synthase_(mqnE"/>
    <property type="match status" value="1"/>
</dbReference>
<dbReference type="EC" id="1.21.98.1" evidence="6"/>
<dbReference type="GO" id="GO:0016491">
    <property type="term" value="F:oxidoreductase activity"/>
    <property type="evidence" value="ECO:0007669"/>
    <property type="project" value="UniProtKB-KW"/>
</dbReference>
<dbReference type="HAMAP" id="MF_00992">
    <property type="entry name" value="MqnC"/>
    <property type="match status" value="1"/>
</dbReference>
<dbReference type="SFLD" id="SFLDS00029">
    <property type="entry name" value="Radical_SAM"/>
    <property type="match status" value="1"/>
</dbReference>
<feature type="domain" description="Radical SAM core" evidence="7">
    <location>
        <begin position="60"/>
        <end position="293"/>
    </location>
</feature>
<evidence type="ECO:0000256" key="2">
    <source>
        <dbReference type="ARBA" id="ARBA00022691"/>
    </source>
</evidence>
<organism evidence="8 9">
    <name type="scientific">Jatrophihabitans lederbergiae</name>
    <dbReference type="NCBI Taxonomy" id="3075547"/>
    <lineage>
        <taxon>Bacteria</taxon>
        <taxon>Bacillati</taxon>
        <taxon>Actinomycetota</taxon>
        <taxon>Actinomycetes</taxon>
        <taxon>Jatrophihabitantales</taxon>
        <taxon>Jatrophihabitantaceae</taxon>
        <taxon>Jatrophihabitans</taxon>
    </lineage>
</organism>
<evidence type="ECO:0000256" key="3">
    <source>
        <dbReference type="ARBA" id="ARBA00022723"/>
    </source>
</evidence>
<name>A0ABU2J9H3_9ACTN</name>
<keyword evidence="3 6" id="KW-0479">Metal-binding</keyword>
<evidence type="ECO:0000256" key="1">
    <source>
        <dbReference type="ARBA" id="ARBA00022485"/>
    </source>
</evidence>
<keyword evidence="4 6" id="KW-0408">Iron</keyword>
<dbReference type="InterPro" id="IPR007197">
    <property type="entry name" value="rSAM"/>
</dbReference>
<feature type="binding site" evidence="6">
    <location>
        <position position="81"/>
    </location>
    <ligand>
        <name>[4Fe-4S] cluster</name>
        <dbReference type="ChEBI" id="CHEBI:49883"/>
        <note>4Fe-4S-S-AdoMet</note>
    </ligand>
</feature>
<dbReference type="Pfam" id="PF19288">
    <property type="entry name" value="CofH_C"/>
    <property type="match status" value="1"/>
</dbReference>
<keyword evidence="9" id="KW-1185">Reference proteome</keyword>
<feature type="binding site" evidence="6">
    <location>
        <position position="78"/>
    </location>
    <ligand>
        <name>[4Fe-4S] cluster</name>
        <dbReference type="ChEBI" id="CHEBI:49883"/>
        <note>4Fe-4S-S-AdoMet</note>
    </ligand>
</feature>
<dbReference type="PANTHER" id="PTHR43076:SF1">
    <property type="entry name" value="LIPOYL SYNTHASE 2"/>
    <property type="match status" value="1"/>
</dbReference>
<dbReference type="EMBL" id="JAVREH010000005">
    <property type="protein sequence ID" value="MDT0260933.1"/>
    <property type="molecule type" value="Genomic_DNA"/>
</dbReference>
<keyword evidence="6 8" id="KW-0560">Oxidoreductase</keyword>
<evidence type="ECO:0000259" key="7">
    <source>
        <dbReference type="PROSITE" id="PS51918"/>
    </source>
</evidence>
<dbReference type="RefSeq" id="WP_311422089.1">
    <property type="nucleotide sequence ID" value="NZ_JAVREH010000005.1"/>
</dbReference>
<dbReference type="NCBIfam" id="TIGR00423">
    <property type="entry name" value="CofH family radical SAM protein"/>
    <property type="match status" value="1"/>
</dbReference>
<dbReference type="SFLD" id="SFLDF00342">
    <property type="entry name" value="cyclic_dehypoxanthine_futalosi"/>
    <property type="match status" value="1"/>
</dbReference>
<dbReference type="SFLD" id="SFLDG01389">
    <property type="entry name" value="menaquinone_synthsis_involved"/>
    <property type="match status" value="1"/>
</dbReference>
<accession>A0ABU2J9H3</accession>
<dbReference type="InterPro" id="IPR045567">
    <property type="entry name" value="CofH/MnqC-like_C"/>
</dbReference>
<keyword evidence="2 6" id="KW-0949">S-adenosyl-L-methionine</keyword>
<keyword evidence="1 6" id="KW-0004">4Fe-4S</keyword>
<evidence type="ECO:0000313" key="9">
    <source>
        <dbReference type="Proteomes" id="UP001183176"/>
    </source>
</evidence>
<dbReference type="PIRSF" id="PIRSF004762">
    <property type="entry name" value="CHP00423"/>
    <property type="match status" value="1"/>
</dbReference>
<evidence type="ECO:0000256" key="4">
    <source>
        <dbReference type="ARBA" id="ARBA00023004"/>
    </source>
</evidence>
<gene>
    <name evidence="6 8" type="primary">mqnC</name>
    <name evidence="8" type="ORF">RM423_05945</name>
</gene>
<dbReference type="NCBIfam" id="TIGR03699">
    <property type="entry name" value="menaquin_MqnC"/>
    <property type="match status" value="1"/>
</dbReference>
<evidence type="ECO:0000313" key="8">
    <source>
        <dbReference type="EMBL" id="MDT0260933.1"/>
    </source>
</evidence>
<dbReference type="InterPro" id="IPR013785">
    <property type="entry name" value="Aldolase_TIM"/>
</dbReference>
<comment type="catalytic activity">
    <reaction evidence="6">
        <text>dehypoxanthine futalosine + S-adenosyl-L-methionine = cyclic dehypoxanthinylfutalosinate + 5'-deoxyadenosine + L-methionine + H(+)</text>
        <dbReference type="Rhea" id="RHEA:33083"/>
        <dbReference type="ChEBI" id="CHEBI:15378"/>
        <dbReference type="ChEBI" id="CHEBI:17319"/>
        <dbReference type="ChEBI" id="CHEBI:57844"/>
        <dbReference type="ChEBI" id="CHEBI:58864"/>
        <dbReference type="ChEBI" id="CHEBI:59789"/>
        <dbReference type="ChEBI" id="CHEBI:64270"/>
        <dbReference type="EC" id="1.21.98.1"/>
    </reaction>
</comment>
<dbReference type="PANTHER" id="PTHR43076">
    <property type="entry name" value="FO SYNTHASE (COFH)"/>
    <property type="match status" value="1"/>
</dbReference>
<dbReference type="Gene3D" id="3.20.20.70">
    <property type="entry name" value="Aldolase class I"/>
    <property type="match status" value="1"/>
</dbReference>
<dbReference type="SUPFAM" id="SSF102114">
    <property type="entry name" value="Radical SAM enzymes"/>
    <property type="match status" value="1"/>
</dbReference>